<feature type="non-terminal residue" evidence="2">
    <location>
        <position position="231"/>
    </location>
</feature>
<proteinExistence type="predicted"/>
<sequence length="231" mass="26114">MSNYLTATDADPIAAYDWDDLSDYEQTETPATPTRRSPRGHQRSSDVSGELTDYTSFVRNHKTYRTLGQESQEQVKKFGQLDLRRQLIEHHIMMVAFIERDEGRKRAEEAVELVPTYVDEVMACPILPTYKDKRLHKCIADLMERFNPGTIPAVGSTDYNVVLKAIGKRLTTQRFNVLNEIKGSVDKGTNLFCLAKKIMPEGNQRTIMVLGRVAMLRGLAQDFDAQGTIAA</sequence>
<gene>
    <name evidence="2" type="ORF">B9479_008346</name>
</gene>
<organism evidence="2 3">
    <name type="scientific">Cryptococcus floricola</name>
    <dbReference type="NCBI Taxonomy" id="2591691"/>
    <lineage>
        <taxon>Eukaryota</taxon>
        <taxon>Fungi</taxon>
        <taxon>Dikarya</taxon>
        <taxon>Basidiomycota</taxon>
        <taxon>Agaricomycotina</taxon>
        <taxon>Tremellomycetes</taxon>
        <taxon>Tremellales</taxon>
        <taxon>Cryptococcaceae</taxon>
        <taxon>Cryptococcus</taxon>
    </lineage>
</organism>
<dbReference type="AlphaFoldDB" id="A0A5D3AJW3"/>
<feature type="region of interest" description="Disordered" evidence="1">
    <location>
        <begin position="19"/>
        <end position="51"/>
    </location>
</feature>
<dbReference type="Proteomes" id="UP000322245">
    <property type="component" value="Unassembled WGS sequence"/>
</dbReference>
<keyword evidence="3" id="KW-1185">Reference proteome</keyword>
<evidence type="ECO:0000313" key="3">
    <source>
        <dbReference type="Proteomes" id="UP000322245"/>
    </source>
</evidence>
<reference evidence="2 3" key="1">
    <citation type="submission" date="2017-05" db="EMBL/GenBank/DDBJ databases">
        <title>The Genome Sequence of Tsuchiyaea wingfieldii DSM 27421.</title>
        <authorList>
            <person name="Cuomo C."/>
            <person name="Passer A."/>
            <person name="Billmyre B."/>
            <person name="Heitman J."/>
        </authorList>
    </citation>
    <scope>NUCLEOTIDE SEQUENCE [LARGE SCALE GENOMIC DNA]</scope>
    <source>
        <strain evidence="2 3">DSM 27421</strain>
    </source>
</reference>
<protein>
    <submittedName>
        <fullName evidence="2">Uncharacterized protein</fullName>
    </submittedName>
</protein>
<dbReference type="EMBL" id="NIDF01000484">
    <property type="protein sequence ID" value="TYJ51102.1"/>
    <property type="molecule type" value="Genomic_DNA"/>
</dbReference>
<evidence type="ECO:0000256" key="1">
    <source>
        <dbReference type="SAM" id="MobiDB-lite"/>
    </source>
</evidence>
<evidence type="ECO:0000313" key="2">
    <source>
        <dbReference type="EMBL" id="TYJ51102.1"/>
    </source>
</evidence>
<comment type="caution">
    <text evidence="2">The sequence shown here is derived from an EMBL/GenBank/DDBJ whole genome shotgun (WGS) entry which is preliminary data.</text>
</comment>
<accession>A0A5D3AJW3</accession>
<name>A0A5D3AJW3_9TREE</name>